<protein>
    <submittedName>
        <fullName evidence="1">5-oxoprolinase subunit PxpA</fullName>
        <ecNumber evidence="1">3.5.2.9</ecNumber>
    </submittedName>
</protein>
<accession>A0ABT9FAN3</accession>
<dbReference type="NCBIfam" id="NF003816">
    <property type="entry name" value="PRK05406.1-5"/>
    <property type="match status" value="1"/>
</dbReference>
<keyword evidence="2" id="KW-1185">Reference proteome</keyword>
<organism evidence="1 2">
    <name type="scientific">Pseudoalteromonas marina</name>
    <dbReference type="NCBI Taxonomy" id="267375"/>
    <lineage>
        <taxon>Bacteria</taxon>
        <taxon>Pseudomonadati</taxon>
        <taxon>Pseudomonadota</taxon>
        <taxon>Gammaproteobacteria</taxon>
        <taxon>Alteromonadales</taxon>
        <taxon>Pseudoalteromonadaceae</taxon>
        <taxon>Pseudoalteromonas</taxon>
    </lineage>
</organism>
<dbReference type="EMBL" id="JAUYVT010000002">
    <property type="protein sequence ID" value="MDP2563851.1"/>
    <property type="molecule type" value="Genomic_DNA"/>
</dbReference>
<gene>
    <name evidence="1" type="ORF">Q8W34_04360</name>
</gene>
<dbReference type="RefSeq" id="WP_305471332.1">
    <property type="nucleotide sequence ID" value="NZ_JAUYVT010000002.1"/>
</dbReference>
<sequence length="241" mass="26219">MKLNCDLGESFGSWKMGLDDQVMPHINMANIACGFHGGDPDVIATTLTLAKINNVTVGAHPSYPDLQGFGRRSMALTTSELTNCIQYQIAALEGMAKIQGLTLSYVKPHGALYNDMMANNDVLATILSAVASYPSKLKLMILATNQADKHIQLAKQFNVELVLEAFADRQYTDEGFLVSRKLDGSVHDKPTILAQVKQLLQTGSVTTRSGKQLMLNAHSLCVHGDNNDAIELIKEIKALCD</sequence>
<reference evidence="1" key="1">
    <citation type="submission" date="2023-07" db="EMBL/GenBank/DDBJ databases">
        <title>Genome content predicts the carbon catabolic preferences of heterotrophic bacteria.</title>
        <authorList>
            <person name="Gralka M."/>
        </authorList>
    </citation>
    <scope>NUCLEOTIDE SEQUENCE</scope>
    <source>
        <strain evidence="1">4G09</strain>
    </source>
</reference>
<name>A0ABT9FAN3_9GAMM</name>
<comment type="caution">
    <text evidence="1">The sequence shown here is derived from an EMBL/GenBank/DDBJ whole genome shotgun (WGS) entry which is preliminary data.</text>
</comment>
<dbReference type="GO" id="GO:0017168">
    <property type="term" value="F:5-oxoprolinase (ATP-hydrolyzing) activity"/>
    <property type="evidence" value="ECO:0007669"/>
    <property type="project" value="UniProtKB-EC"/>
</dbReference>
<dbReference type="PANTHER" id="PTHR30292">
    <property type="entry name" value="UNCHARACTERIZED PROTEIN YBGL-RELATED"/>
    <property type="match status" value="1"/>
</dbReference>
<proteinExistence type="predicted"/>
<dbReference type="PANTHER" id="PTHR30292:SF0">
    <property type="entry name" value="5-OXOPROLINASE SUBUNIT A"/>
    <property type="match status" value="1"/>
</dbReference>
<keyword evidence="1" id="KW-0378">Hydrolase</keyword>
<dbReference type="InterPro" id="IPR005501">
    <property type="entry name" value="LamB/YcsF/PxpA-like"/>
</dbReference>
<dbReference type="EC" id="3.5.2.9" evidence="1"/>
<dbReference type="InterPro" id="IPR011330">
    <property type="entry name" value="Glyco_hydro/deAcase_b/a-brl"/>
</dbReference>
<evidence type="ECO:0000313" key="2">
    <source>
        <dbReference type="Proteomes" id="UP001177212"/>
    </source>
</evidence>
<dbReference type="Pfam" id="PF03746">
    <property type="entry name" value="LamB_YcsF"/>
    <property type="match status" value="1"/>
</dbReference>
<dbReference type="NCBIfam" id="NF003814">
    <property type="entry name" value="PRK05406.1-3"/>
    <property type="match status" value="1"/>
</dbReference>
<dbReference type="Gene3D" id="3.20.20.370">
    <property type="entry name" value="Glycoside hydrolase/deacetylase"/>
    <property type="match status" value="1"/>
</dbReference>
<evidence type="ECO:0000313" key="1">
    <source>
        <dbReference type="EMBL" id="MDP2563851.1"/>
    </source>
</evidence>
<dbReference type="Proteomes" id="UP001177212">
    <property type="component" value="Unassembled WGS sequence"/>
</dbReference>
<dbReference type="CDD" id="cd10787">
    <property type="entry name" value="LamB_YcsF_like"/>
    <property type="match status" value="1"/>
</dbReference>
<dbReference type="SUPFAM" id="SSF88713">
    <property type="entry name" value="Glycoside hydrolase/deacetylase"/>
    <property type="match status" value="1"/>
</dbReference>